<feature type="transmembrane region" description="Helical" evidence="5">
    <location>
        <begin position="77"/>
        <end position="97"/>
    </location>
</feature>
<dbReference type="AlphaFoldDB" id="A0A1Y5S397"/>
<dbReference type="Gene3D" id="2.30.30.60">
    <property type="match status" value="1"/>
</dbReference>
<feature type="transmembrane region" description="Helical" evidence="5">
    <location>
        <begin position="103"/>
        <end position="124"/>
    </location>
</feature>
<feature type="domain" description="Mechanosensitive ion channel MscS" evidence="6">
    <location>
        <begin position="200"/>
        <end position="266"/>
    </location>
</feature>
<reference evidence="7 8" key="1">
    <citation type="submission" date="2017-03" db="EMBL/GenBank/DDBJ databases">
        <authorList>
            <person name="Afonso C.L."/>
            <person name="Miller P.J."/>
            <person name="Scott M.A."/>
            <person name="Spackman E."/>
            <person name="Goraichik I."/>
            <person name="Dimitrov K.M."/>
            <person name="Suarez D.L."/>
            <person name="Swayne D.E."/>
        </authorList>
    </citation>
    <scope>NUCLEOTIDE SEQUENCE [LARGE SCALE GENOMIC DNA]</scope>
    <source>
        <strain evidence="7 8">CECT 7023</strain>
    </source>
</reference>
<dbReference type="PANTHER" id="PTHR30566:SF25">
    <property type="entry name" value="INNER MEMBRANE PROTEIN"/>
    <property type="match status" value="1"/>
</dbReference>
<proteinExistence type="predicted"/>
<dbReference type="SUPFAM" id="SSF50182">
    <property type="entry name" value="Sm-like ribonucleoproteins"/>
    <property type="match status" value="1"/>
</dbReference>
<keyword evidence="8" id="KW-1185">Reference proteome</keyword>
<protein>
    <submittedName>
        <fullName evidence="7">Miniconductance mechanosensitive channel MscM</fullName>
    </submittedName>
</protein>
<dbReference type="Pfam" id="PF00924">
    <property type="entry name" value="MS_channel_2nd"/>
    <property type="match status" value="1"/>
</dbReference>
<evidence type="ECO:0000256" key="2">
    <source>
        <dbReference type="ARBA" id="ARBA00022692"/>
    </source>
</evidence>
<dbReference type="GO" id="GO:0008381">
    <property type="term" value="F:mechanosensitive monoatomic ion channel activity"/>
    <property type="evidence" value="ECO:0007669"/>
    <property type="project" value="UniProtKB-ARBA"/>
</dbReference>
<dbReference type="PANTHER" id="PTHR30566">
    <property type="entry name" value="YNAI-RELATED MECHANOSENSITIVE ION CHANNEL"/>
    <property type="match status" value="1"/>
</dbReference>
<evidence type="ECO:0000259" key="6">
    <source>
        <dbReference type="Pfam" id="PF00924"/>
    </source>
</evidence>
<dbReference type="InterPro" id="IPR010920">
    <property type="entry name" value="LSM_dom_sf"/>
</dbReference>
<dbReference type="RefSeq" id="WP_234992029.1">
    <property type="nucleotide sequence ID" value="NZ_FWFZ01000003.1"/>
</dbReference>
<keyword evidence="4 5" id="KW-0472">Membrane</keyword>
<keyword evidence="3 5" id="KW-1133">Transmembrane helix</keyword>
<dbReference type="Gene3D" id="1.10.287.1260">
    <property type="match status" value="1"/>
</dbReference>
<evidence type="ECO:0000256" key="1">
    <source>
        <dbReference type="ARBA" id="ARBA00004370"/>
    </source>
</evidence>
<dbReference type="EMBL" id="FWFZ01000003">
    <property type="protein sequence ID" value="SLN28759.1"/>
    <property type="molecule type" value="Genomic_DNA"/>
</dbReference>
<comment type="subcellular location">
    <subcellularLocation>
        <location evidence="1">Membrane</location>
    </subcellularLocation>
</comment>
<gene>
    <name evidence="7" type="primary">mscM</name>
    <name evidence="7" type="ORF">ROA7023_00997</name>
</gene>
<keyword evidence="2 5" id="KW-0812">Transmembrane</keyword>
<evidence type="ECO:0000256" key="3">
    <source>
        <dbReference type="ARBA" id="ARBA00022989"/>
    </source>
</evidence>
<dbReference type="Proteomes" id="UP000193900">
    <property type="component" value="Unassembled WGS sequence"/>
</dbReference>
<evidence type="ECO:0000256" key="4">
    <source>
        <dbReference type="ARBA" id="ARBA00023136"/>
    </source>
</evidence>
<dbReference type="GO" id="GO:0016020">
    <property type="term" value="C:membrane"/>
    <property type="evidence" value="ECO:0007669"/>
    <property type="project" value="UniProtKB-SubCell"/>
</dbReference>
<accession>A0A1Y5S397</accession>
<evidence type="ECO:0000313" key="7">
    <source>
        <dbReference type="EMBL" id="SLN28759.1"/>
    </source>
</evidence>
<feature type="transmembrane region" description="Helical" evidence="5">
    <location>
        <begin position="155"/>
        <end position="172"/>
    </location>
</feature>
<evidence type="ECO:0000313" key="8">
    <source>
        <dbReference type="Proteomes" id="UP000193900"/>
    </source>
</evidence>
<feature type="transmembrane region" description="Helical" evidence="5">
    <location>
        <begin position="29"/>
        <end position="50"/>
    </location>
</feature>
<dbReference type="InterPro" id="IPR006685">
    <property type="entry name" value="MscS_channel_2nd"/>
</dbReference>
<feature type="transmembrane region" description="Helical" evidence="5">
    <location>
        <begin position="178"/>
        <end position="197"/>
    </location>
</feature>
<organism evidence="7 8">
    <name type="scientific">Roseisalinus antarcticus</name>
    <dbReference type="NCBI Taxonomy" id="254357"/>
    <lineage>
        <taxon>Bacteria</taxon>
        <taxon>Pseudomonadati</taxon>
        <taxon>Pseudomonadota</taxon>
        <taxon>Alphaproteobacteria</taxon>
        <taxon>Rhodobacterales</taxon>
        <taxon>Roseobacteraceae</taxon>
        <taxon>Roseisalinus</taxon>
    </lineage>
</organism>
<name>A0A1Y5S397_9RHOB</name>
<evidence type="ECO:0000256" key="5">
    <source>
        <dbReference type="SAM" id="Phobius"/>
    </source>
</evidence>
<sequence>MDPPEDVDQIMGEVEQAIGLLENMVPAAIWPWLIVSLGALLALLVHALLWRPIRRFCAGREGLVFVVLPRLRRPSRLFLLMLVSLLLVNVAGLPPGWRSGLSQLAAATLMIVVGWVLIAALDVACERVLGRLPGDIEENFAARKQATQARMIQRIGRLLIVLLTAGLVLSSFDSVRQFGVSLFASAGAAGLVLGFAARPVLANLIAGIQIALTQPIRIDDVVIVEGEWGWIEEIASTYVVVRVWDWRRLVVPLSYFIEQPFQNWTRESGSIIGAVTWHLDFTAPVSEIRAKLEQIVAASPRWDRNVVNLQVTDSDRQTITIRALMSARTSPIAWDLRCEVREAMLDWLRTEHPGSLPRSRGQLHMAPDAEIDAGFGQPVLRRAGGG</sequence>
<dbReference type="InterPro" id="IPR023408">
    <property type="entry name" value="MscS_beta-dom_sf"/>
</dbReference>